<dbReference type="InterPro" id="IPR027039">
    <property type="entry name" value="Crtac1"/>
</dbReference>
<evidence type="ECO:0000256" key="1">
    <source>
        <dbReference type="ARBA" id="ARBA00022729"/>
    </source>
</evidence>
<dbReference type="PANTHER" id="PTHR16026:SF0">
    <property type="entry name" value="CARTILAGE ACIDIC PROTEIN 1"/>
    <property type="match status" value="1"/>
</dbReference>
<gene>
    <name evidence="3" type="ORF">ISF26_12660</name>
</gene>
<evidence type="ECO:0000313" key="3">
    <source>
        <dbReference type="EMBL" id="UFP92691.1"/>
    </source>
</evidence>
<dbReference type="InterPro" id="IPR028994">
    <property type="entry name" value="Integrin_alpha_N"/>
</dbReference>
<sequence length="293" mass="31305">MARSTGRQSADKAFYIGYDTAAKTWKGYLSSAVTAKIAVRAATTKPISTLTPVGFSAGPFPALSPVFLVYDKATNRYVDKTAAAGLGKAILGRLVAAGDFNNDGFVDLFITCNDELAKRPNILYLNKGDGTFVEAAGAAGAAGGTVGPHNTTTNLELGSKVAVADFNQDGFLDIFTGNTLWKSISKEQAYLAASNRLYRNEKNANHWLEIDLVGTRSNRDAIGARVVLKAGGKSQLREQGGGMHLFAQDHKRLHFGLGAAATVESVVVEWPSGVRQELKNLKVDQILKITEPQ</sequence>
<evidence type="ECO:0000313" key="4">
    <source>
        <dbReference type="Proteomes" id="UP001054846"/>
    </source>
</evidence>
<keyword evidence="1" id="KW-0732">Signal</keyword>
<reference evidence="3 4" key="1">
    <citation type="journal article" date="2021" name="Genome Biol. Evol.">
        <title>Complete Genome Sequencing of a Novel Gloeobacter Species from a Waterfall Cave in Mexico.</title>
        <authorList>
            <person name="Saw J.H."/>
            <person name="Cardona T."/>
            <person name="Montejano G."/>
        </authorList>
    </citation>
    <scope>NUCLEOTIDE SEQUENCE [LARGE SCALE GENOMIC DNA]</scope>
    <source>
        <strain evidence="3">MG652769</strain>
    </source>
</reference>
<evidence type="ECO:0000259" key="2">
    <source>
        <dbReference type="Pfam" id="PF07593"/>
    </source>
</evidence>
<dbReference type="RefSeq" id="WP_230839677.1">
    <property type="nucleotide sequence ID" value="NZ_CP063845.1"/>
</dbReference>
<name>A0ABY3PGF0_9CYAN</name>
<keyword evidence="4" id="KW-1185">Reference proteome</keyword>
<dbReference type="Pfam" id="PF13517">
    <property type="entry name" value="FG-GAP_3"/>
    <property type="match status" value="1"/>
</dbReference>
<dbReference type="SUPFAM" id="SSF69318">
    <property type="entry name" value="Integrin alpha N-terminal domain"/>
    <property type="match status" value="1"/>
</dbReference>
<accession>A0ABY3PGF0</accession>
<proteinExistence type="predicted"/>
<dbReference type="Pfam" id="PF07593">
    <property type="entry name" value="UnbV_ASPIC"/>
    <property type="match status" value="1"/>
</dbReference>
<dbReference type="InterPro" id="IPR011519">
    <property type="entry name" value="UnbV_ASPIC"/>
</dbReference>
<dbReference type="Gene3D" id="2.130.10.130">
    <property type="entry name" value="Integrin alpha, N-terminal"/>
    <property type="match status" value="1"/>
</dbReference>
<dbReference type="PANTHER" id="PTHR16026">
    <property type="entry name" value="CARTILAGE ACIDIC PROTEIN 1"/>
    <property type="match status" value="1"/>
</dbReference>
<organism evidence="3 4">
    <name type="scientific">Gloeobacter morelensis MG652769</name>
    <dbReference type="NCBI Taxonomy" id="2781736"/>
    <lineage>
        <taxon>Bacteria</taxon>
        <taxon>Bacillati</taxon>
        <taxon>Cyanobacteriota</taxon>
        <taxon>Cyanophyceae</taxon>
        <taxon>Gloeobacterales</taxon>
        <taxon>Gloeobacteraceae</taxon>
        <taxon>Gloeobacter</taxon>
        <taxon>Gloeobacter morelensis</taxon>
    </lineage>
</organism>
<dbReference type="Proteomes" id="UP001054846">
    <property type="component" value="Chromosome"/>
</dbReference>
<dbReference type="InterPro" id="IPR013517">
    <property type="entry name" value="FG-GAP"/>
</dbReference>
<protein>
    <submittedName>
        <fullName evidence="3">CRTAC1 family protein</fullName>
    </submittedName>
</protein>
<dbReference type="EMBL" id="CP063845">
    <property type="protein sequence ID" value="UFP92691.1"/>
    <property type="molecule type" value="Genomic_DNA"/>
</dbReference>
<feature type="domain" description="ASPIC/UnbV" evidence="2">
    <location>
        <begin position="221"/>
        <end position="287"/>
    </location>
</feature>